<organism evidence="1 2">
    <name type="scientific">Galdieria yellowstonensis</name>
    <dbReference type="NCBI Taxonomy" id="3028027"/>
    <lineage>
        <taxon>Eukaryota</taxon>
        <taxon>Rhodophyta</taxon>
        <taxon>Bangiophyceae</taxon>
        <taxon>Galdieriales</taxon>
        <taxon>Galdieriaceae</taxon>
        <taxon>Galdieria</taxon>
    </lineage>
</organism>
<dbReference type="EMBL" id="JANCYU010000025">
    <property type="protein sequence ID" value="KAK4524668.1"/>
    <property type="molecule type" value="Genomic_DNA"/>
</dbReference>
<reference evidence="1 2" key="1">
    <citation type="submission" date="2022-07" db="EMBL/GenBank/DDBJ databases">
        <title>Genome-wide signatures of adaptation to extreme environments.</title>
        <authorList>
            <person name="Cho C.H."/>
            <person name="Yoon H.S."/>
        </authorList>
    </citation>
    <scope>NUCLEOTIDE SEQUENCE [LARGE SCALE GENOMIC DNA]</scope>
    <source>
        <strain evidence="1 2">108.79 E11</strain>
    </source>
</reference>
<comment type="caution">
    <text evidence="1">The sequence shown here is derived from an EMBL/GenBank/DDBJ whole genome shotgun (WGS) entry which is preliminary data.</text>
</comment>
<dbReference type="Proteomes" id="UP001300502">
    <property type="component" value="Unassembled WGS sequence"/>
</dbReference>
<accession>A0AAV9IBH8</accession>
<proteinExistence type="predicted"/>
<evidence type="ECO:0000313" key="2">
    <source>
        <dbReference type="Proteomes" id="UP001300502"/>
    </source>
</evidence>
<evidence type="ECO:0000313" key="1">
    <source>
        <dbReference type="EMBL" id="KAK4524668.1"/>
    </source>
</evidence>
<keyword evidence="2" id="KW-1185">Reference proteome</keyword>
<protein>
    <submittedName>
        <fullName evidence="1">Uncharacterized protein</fullName>
    </submittedName>
</protein>
<sequence length="446" mass="51761">MAGKVDSLTAAFENRIGFWLKKSPLETTPGELVELANLLNELADALSRCPSIVSVISELPQLTKFLYRIVTEPNFHIILVTKRVSLCFCRCLHIFMRSTLQETGESVSEQRRQEIRTKSRDWALMVLRLALFPRKKEESNSLVAAPTGGFAPNLYSSYTANSPLVHKQLGRDWIDWIDYNASHITTKYSVASSGCSVRGCPYTVETHWKRMQEIGLFLSSIFHYSSREEEENPSISIIYHWLLVAASLARNERTCVFHLQTKGLFWDSNAGVYVRRSIVQSIPSHLWTLNLPRFVMYRLLLENATVRKEYSDWLESLVWKHYFLYHMFLLDTDIFSNDQRSLFLQVLQEPIFVCWMRHIWLEKIEQCLDVWNKRILIAFWNEATRQCLHSPSFSVAICNDLEENATKTNKCNSLAQEIFLLGKHVLHATSFGSRMFPRNAWLSFGR</sequence>
<name>A0AAV9IBH8_9RHOD</name>
<gene>
    <name evidence="1" type="ORF">GAYE_SCF05G2570</name>
</gene>
<dbReference type="AlphaFoldDB" id="A0AAV9IBH8"/>